<dbReference type="AlphaFoldDB" id="A0A6J4TTJ8"/>
<feature type="region of interest" description="Disordered" evidence="1">
    <location>
        <begin position="1"/>
        <end position="124"/>
    </location>
</feature>
<name>A0A6J4TTJ8_9ACTN</name>
<reference evidence="2" key="1">
    <citation type="submission" date="2020-02" db="EMBL/GenBank/DDBJ databases">
        <authorList>
            <person name="Meier V. D."/>
        </authorList>
    </citation>
    <scope>NUCLEOTIDE SEQUENCE</scope>
    <source>
        <strain evidence="2">AVDCRST_MAG85</strain>
    </source>
</reference>
<organism evidence="2">
    <name type="scientific">uncultured Solirubrobacteraceae bacterium</name>
    <dbReference type="NCBI Taxonomy" id="1162706"/>
    <lineage>
        <taxon>Bacteria</taxon>
        <taxon>Bacillati</taxon>
        <taxon>Actinomycetota</taxon>
        <taxon>Thermoleophilia</taxon>
        <taxon>Solirubrobacterales</taxon>
        <taxon>Solirubrobacteraceae</taxon>
        <taxon>environmental samples</taxon>
    </lineage>
</organism>
<feature type="non-terminal residue" evidence="2">
    <location>
        <position position="124"/>
    </location>
</feature>
<feature type="non-terminal residue" evidence="2">
    <location>
        <position position="1"/>
    </location>
</feature>
<dbReference type="EMBL" id="CADCVT010000408">
    <property type="protein sequence ID" value="CAA9530716.1"/>
    <property type="molecule type" value="Genomic_DNA"/>
</dbReference>
<sequence>AGDPPRPHRRRVQRCRRSRRDGAHPRPSPGGHDLRRAGAGPLSLAQPGRGGPLRGARRARRGGRGRRGPRRADVRRRGRRSGRRRGRVRARPARAAQRRRRGHARPAARPLRDRGDRRGRGRGV</sequence>
<feature type="compositionally biased region" description="Basic residues" evidence="1">
    <location>
        <begin position="7"/>
        <end position="19"/>
    </location>
</feature>
<accession>A0A6J4TTJ8</accession>
<proteinExistence type="predicted"/>
<protein>
    <submittedName>
        <fullName evidence="2">Uncharacterized protein</fullName>
    </submittedName>
</protein>
<feature type="compositionally biased region" description="Basic residues" evidence="1">
    <location>
        <begin position="55"/>
        <end position="106"/>
    </location>
</feature>
<evidence type="ECO:0000256" key="1">
    <source>
        <dbReference type="SAM" id="MobiDB-lite"/>
    </source>
</evidence>
<gene>
    <name evidence="2" type="ORF">AVDCRST_MAG85-3650</name>
</gene>
<evidence type="ECO:0000313" key="2">
    <source>
        <dbReference type="EMBL" id="CAA9530716.1"/>
    </source>
</evidence>